<dbReference type="GO" id="GO:0005634">
    <property type="term" value="C:nucleus"/>
    <property type="evidence" value="ECO:0007669"/>
    <property type="project" value="TreeGrafter"/>
</dbReference>
<dbReference type="Proteomes" id="UP000242715">
    <property type="component" value="Unassembled WGS sequence"/>
</dbReference>
<dbReference type="OrthoDB" id="757982at2759"/>
<evidence type="ECO:0000256" key="1">
    <source>
        <dbReference type="ARBA" id="ARBA00022763"/>
    </source>
</evidence>
<feature type="compositionally biased region" description="Polar residues" evidence="4">
    <location>
        <begin position="217"/>
        <end position="228"/>
    </location>
</feature>
<protein>
    <recommendedName>
        <fullName evidence="5">Morc S5 domain-containing protein</fullName>
    </recommendedName>
</protein>
<dbReference type="InterPro" id="IPR045261">
    <property type="entry name" value="MORC_ATPase"/>
</dbReference>
<evidence type="ECO:0000259" key="5">
    <source>
        <dbReference type="Pfam" id="PF17942"/>
    </source>
</evidence>
<keyword evidence="3" id="KW-0175">Coiled coil</keyword>
<evidence type="ECO:0000256" key="2">
    <source>
        <dbReference type="ARBA" id="ARBA00023204"/>
    </source>
</evidence>
<keyword evidence="1" id="KW-0227">DNA damage</keyword>
<dbReference type="Pfam" id="PF17942">
    <property type="entry name" value="Morc6_S5"/>
    <property type="match status" value="1"/>
</dbReference>
<reference evidence="7" key="1">
    <citation type="journal article" date="2017" name="Front. Plant Sci.">
        <title>Climate Clever Clovers: New Paradigm to Reduce the Environmental Footprint of Ruminants by Breeding Low Methanogenic Forages Utilizing Haplotype Variation.</title>
        <authorList>
            <person name="Kaur P."/>
            <person name="Appels R."/>
            <person name="Bayer P.E."/>
            <person name="Keeble-Gagnere G."/>
            <person name="Wang J."/>
            <person name="Hirakawa H."/>
            <person name="Shirasawa K."/>
            <person name="Vercoe P."/>
            <person name="Stefanova K."/>
            <person name="Durmic Z."/>
            <person name="Nichols P."/>
            <person name="Revell C."/>
            <person name="Isobe S.N."/>
            <person name="Edwards D."/>
            <person name="Erskine W."/>
        </authorList>
    </citation>
    <scope>NUCLEOTIDE SEQUENCE [LARGE SCALE GENOMIC DNA]</scope>
    <source>
        <strain evidence="7">cv. Daliak</strain>
    </source>
</reference>
<evidence type="ECO:0000313" key="7">
    <source>
        <dbReference type="Proteomes" id="UP000242715"/>
    </source>
</evidence>
<feature type="coiled-coil region" evidence="3">
    <location>
        <begin position="292"/>
        <end position="333"/>
    </location>
</feature>
<dbReference type="AlphaFoldDB" id="A0A2Z6PC37"/>
<proteinExistence type="predicted"/>
<dbReference type="PANTHER" id="PTHR23336:SF75">
    <property type="entry name" value="HISTIDINE KINASE-, DNA GYRASE B"/>
    <property type="match status" value="1"/>
</dbReference>
<gene>
    <name evidence="6" type="ORF">TSUD_186020</name>
</gene>
<organism evidence="6 7">
    <name type="scientific">Trifolium subterraneum</name>
    <name type="common">Subterranean clover</name>
    <dbReference type="NCBI Taxonomy" id="3900"/>
    <lineage>
        <taxon>Eukaryota</taxon>
        <taxon>Viridiplantae</taxon>
        <taxon>Streptophyta</taxon>
        <taxon>Embryophyta</taxon>
        <taxon>Tracheophyta</taxon>
        <taxon>Spermatophyta</taxon>
        <taxon>Magnoliopsida</taxon>
        <taxon>eudicotyledons</taxon>
        <taxon>Gunneridae</taxon>
        <taxon>Pentapetalae</taxon>
        <taxon>rosids</taxon>
        <taxon>fabids</taxon>
        <taxon>Fabales</taxon>
        <taxon>Fabaceae</taxon>
        <taxon>Papilionoideae</taxon>
        <taxon>50 kb inversion clade</taxon>
        <taxon>NPAAA clade</taxon>
        <taxon>Hologalegina</taxon>
        <taxon>IRL clade</taxon>
        <taxon>Trifolieae</taxon>
        <taxon>Trifolium</taxon>
    </lineage>
</organism>
<feature type="region of interest" description="Disordered" evidence="4">
    <location>
        <begin position="208"/>
        <end position="228"/>
    </location>
</feature>
<evidence type="ECO:0000256" key="3">
    <source>
        <dbReference type="SAM" id="Coils"/>
    </source>
</evidence>
<dbReference type="EMBL" id="DF974330">
    <property type="protein sequence ID" value="GAU47590.1"/>
    <property type="molecule type" value="Genomic_DNA"/>
</dbReference>
<dbReference type="GO" id="GO:0016887">
    <property type="term" value="F:ATP hydrolysis activity"/>
    <property type="evidence" value="ECO:0007669"/>
    <property type="project" value="InterPro"/>
</dbReference>
<evidence type="ECO:0000256" key="4">
    <source>
        <dbReference type="SAM" id="MobiDB-lite"/>
    </source>
</evidence>
<dbReference type="GO" id="GO:0006281">
    <property type="term" value="P:DNA repair"/>
    <property type="evidence" value="ECO:0007669"/>
    <property type="project" value="UniProtKB-KW"/>
</dbReference>
<feature type="domain" description="Morc S5" evidence="5">
    <location>
        <begin position="75"/>
        <end position="195"/>
    </location>
</feature>
<accession>A0A2Z6PC37</accession>
<keyword evidence="2" id="KW-0234">DNA repair</keyword>
<name>A0A2Z6PC37_TRISU</name>
<dbReference type="PANTHER" id="PTHR23336">
    <property type="entry name" value="ZINC FINGER CW-TYPE COILED-COIL DOMAIN PROTEIN 3"/>
    <property type="match status" value="1"/>
</dbReference>
<keyword evidence="7" id="KW-1185">Reference proteome</keyword>
<dbReference type="InterPro" id="IPR041006">
    <property type="entry name" value="Morc_S5"/>
</dbReference>
<sequence length="333" mass="38946">MLDTFFFTLWQFDSIGYHGTKIIIFNLWFNDDGNLELDFDTDPEDIRIAGDIKKVATLPAWQGVNEQHIANRLHYSLRDYLSILYLRVPESFSFILRGQAVKLRNIADDLKEREYIKYRPKNGVSEEALYVTIGFLKEAPEPFWRVVSYHNRGRGVVGMLQADIVQPTHNKQDFERTSLFQKLEMRLKDMTWEYWDFHCHKIGYHKEKKQRGPVGPLNSSNAQGGSEQTYLTKRKTHGFIDHHEMKRQAAEKNVTGYCCNQKVQTTASPADQMVDQETMNLLERKKKLIAECSAFEKAEEKLNLKVTELRNKLEEAKLEYERLLEEAVELDCL</sequence>
<evidence type="ECO:0000313" key="6">
    <source>
        <dbReference type="EMBL" id="GAU47590.1"/>
    </source>
</evidence>